<gene>
    <name evidence="9" type="ORF">ACFL27_00485</name>
</gene>
<keyword evidence="7" id="KW-0653">Protein transport</keyword>
<proteinExistence type="inferred from homology"/>
<dbReference type="EMBL" id="JBHPBY010000003">
    <property type="protein sequence ID" value="MFC1848659.1"/>
    <property type="molecule type" value="Genomic_DNA"/>
</dbReference>
<evidence type="ECO:0000313" key="9">
    <source>
        <dbReference type="EMBL" id="MFC1848659.1"/>
    </source>
</evidence>
<evidence type="ECO:0000256" key="8">
    <source>
        <dbReference type="SAM" id="Phobius"/>
    </source>
</evidence>
<protein>
    <submittedName>
        <fullName evidence="9">ExbD/TolR family protein</fullName>
    </submittedName>
</protein>
<comment type="similarity">
    <text evidence="2 7">Belongs to the ExbD/TolR family.</text>
</comment>
<organism evidence="9 10">
    <name type="scientific">candidate division CSSED10-310 bacterium</name>
    <dbReference type="NCBI Taxonomy" id="2855610"/>
    <lineage>
        <taxon>Bacteria</taxon>
        <taxon>Bacteria division CSSED10-310</taxon>
    </lineage>
</organism>
<dbReference type="PANTHER" id="PTHR30558:SF3">
    <property type="entry name" value="BIOPOLYMER TRANSPORT PROTEIN EXBD-RELATED"/>
    <property type="match status" value="1"/>
</dbReference>
<comment type="caution">
    <text evidence="9">The sequence shown here is derived from an EMBL/GenBank/DDBJ whole genome shotgun (WGS) entry which is preliminary data.</text>
</comment>
<dbReference type="PANTHER" id="PTHR30558">
    <property type="entry name" value="EXBD MEMBRANE COMPONENT OF PMF-DRIVEN MACROMOLECULE IMPORT SYSTEM"/>
    <property type="match status" value="1"/>
</dbReference>
<keyword evidence="3" id="KW-1003">Cell membrane</keyword>
<dbReference type="Pfam" id="PF02472">
    <property type="entry name" value="ExbD"/>
    <property type="match status" value="1"/>
</dbReference>
<keyword evidence="4 7" id="KW-0812">Transmembrane</keyword>
<comment type="subcellular location">
    <subcellularLocation>
        <location evidence="1">Cell membrane</location>
        <topology evidence="1">Single-pass membrane protein</topology>
    </subcellularLocation>
    <subcellularLocation>
        <location evidence="7">Cell membrane</location>
        <topology evidence="7">Single-pass type II membrane protein</topology>
    </subcellularLocation>
</comment>
<keyword evidence="5 8" id="KW-1133">Transmembrane helix</keyword>
<feature type="transmembrane region" description="Helical" evidence="8">
    <location>
        <begin position="12"/>
        <end position="35"/>
    </location>
</feature>
<evidence type="ECO:0000256" key="4">
    <source>
        <dbReference type="ARBA" id="ARBA00022692"/>
    </source>
</evidence>
<evidence type="ECO:0000256" key="5">
    <source>
        <dbReference type="ARBA" id="ARBA00022989"/>
    </source>
</evidence>
<name>A0ABV6YR24_UNCC1</name>
<evidence type="ECO:0000313" key="10">
    <source>
        <dbReference type="Proteomes" id="UP001594351"/>
    </source>
</evidence>
<keyword evidence="10" id="KW-1185">Reference proteome</keyword>
<dbReference type="Proteomes" id="UP001594351">
    <property type="component" value="Unassembled WGS sequence"/>
</dbReference>
<sequence>MKLKPSHRSIEGISTASMADIAFLLIIFFMVTTVLSVKKGLELKLPEQDEEVTLEEKKVILINIEPQGLLTVDQKSVQLSEIKSYLKPKLTLNPGKFVIIKAHDDVHYENLIDVLDELKQARVKNIVIPTKEEIMKWDMTNRE</sequence>
<accession>A0ABV6YR24</accession>
<dbReference type="InterPro" id="IPR003400">
    <property type="entry name" value="ExbD"/>
</dbReference>
<keyword evidence="7" id="KW-0813">Transport</keyword>
<evidence type="ECO:0000256" key="2">
    <source>
        <dbReference type="ARBA" id="ARBA00005811"/>
    </source>
</evidence>
<evidence type="ECO:0000256" key="6">
    <source>
        <dbReference type="ARBA" id="ARBA00023136"/>
    </source>
</evidence>
<dbReference type="Gene3D" id="3.30.420.270">
    <property type="match status" value="1"/>
</dbReference>
<evidence type="ECO:0000256" key="1">
    <source>
        <dbReference type="ARBA" id="ARBA00004162"/>
    </source>
</evidence>
<reference evidence="9 10" key="1">
    <citation type="submission" date="2024-09" db="EMBL/GenBank/DDBJ databases">
        <title>Laminarin stimulates single cell rates of sulfate reduction while oxygen inhibits transcriptomic activity in coastal marine sediment.</title>
        <authorList>
            <person name="Lindsay M."/>
            <person name="Orcutt B."/>
            <person name="Emerson D."/>
            <person name="Stepanauskas R."/>
            <person name="D'Angelo T."/>
        </authorList>
    </citation>
    <scope>NUCLEOTIDE SEQUENCE [LARGE SCALE GENOMIC DNA]</scope>
    <source>
        <strain evidence="9">SAG AM-311-K15</strain>
    </source>
</reference>
<evidence type="ECO:0000256" key="7">
    <source>
        <dbReference type="RuleBase" id="RU003879"/>
    </source>
</evidence>
<evidence type="ECO:0000256" key="3">
    <source>
        <dbReference type="ARBA" id="ARBA00022475"/>
    </source>
</evidence>
<keyword evidence="6 8" id="KW-0472">Membrane</keyword>